<dbReference type="Proteomes" id="UP000505377">
    <property type="component" value="Chromosome"/>
</dbReference>
<dbReference type="InterPro" id="IPR011051">
    <property type="entry name" value="RmlC_Cupin_sf"/>
</dbReference>
<sequence>MSFHLPDGAGDAWWFLDTRMTVKADRTSTGGAYTLLEFAAPQGFGPPRHVHGAEDEAFLVLTGALHVECGDDAFDVAPGGFVFLPRAVPHAFVVSSAEPVRALQITSPGGFEEFVAAVGSRADGPGLPPPSVPDVPRLAAASARFGTDIVGPPLGVAAPPR</sequence>
<accession>A0A6M6JKF8</accession>
<dbReference type="EMBL" id="CP053564">
    <property type="protein sequence ID" value="QJY47530.1"/>
    <property type="molecule type" value="Genomic_DNA"/>
</dbReference>
<keyword evidence="3" id="KW-1185">Reference proteome</keyword>
<dbReference type="RefSeq" id="WP_172160223.1">
    <property type="nucleotide sequence ID" value="NZ_CP053564.1"/>
</dbReference>
<name>A0A6M6JKF8_9PSEU</name>
<dbReference type="KEGG" id="pbro:HOP40_18340"/>
<protein>
    <submittedName>
        <fullName evidence="2">Cupin domain-containing protein</fullName>
    </submittedName>
</protein>
<dbReference type="PANTHER" id="PTHR36440:SF1">
    <property type="entry name" value="PUTATIVE (AFU_ORTHOLOGUE AFUA_8G07350)-RELATED"/>
    <property type="match status" value="1"/>
</dbReference>
<organism evidence="2 3">
    <name type="scientific">Pseudonocardia broussonetiae</name>
    <dbReference type="NCBI Taxonomy" id="2736640"/>
    <lineage>
        <taxon>Bacteria</taxon>
        <taxon>Bacillati</taxon>
        <taxon>Actinomycetota</taxon>
        <taxon>Actinomycetes</taxon>
        <taxon>Pseudonocardiales</taxon>
        <taxon>Pseudonocardiaceae</taxon>
        <taxon>Pseudonocardia</taxon>
    </lineage>
</organism>
<proteinExistence type="predicted"/>
<evidence type="ECO:0000313" key="2">
    <source>
        <dbReference type="EMBL" id="QJY47530.1"/>
    </source>
</evidence>
<dbReference type="InterPro" id="IPR013096">
    <property type="entry name" value="Cupin_2"/>
</dbReference>
<gene>
    <name evidence="2" type="ORF">HOP40_18340</name>
</gene>
<evidence type="ECO:0000259" key="1">
    <source>
        <dbReference type="Pfam" id="PF07883"/>
    </source>
</evidence>
<reference evidence="2 3" key="1">
    <citation type="submission" date="2020-05" db="EMBL/GenBank/DDBJ databases">
        <authorList>
            <person name="Mo P."/>
        </authorList>
    </citation>
    <scope>NUCLEOTIDE SEQUENCE [LARGE SCALE GENOMIC DNA]</scope>
    <source>
        <strain evidence="2 3">Gen01</strain>
    </source>
</reference>
<dbReference type="SUPFAM" id="SSF51182">
    <property type="entry name" value="RmlC-like cupins"/>
    <property type="match status" value="1"/>
</dbReference>
<dbReference type="PANTHER" id="PTHR36440">
    <property type="entry name" value="PUTATIVE (AFU_ORTHOLOGUE AFUA_8G07350)-RELATED"/>
    <property type="match status" value="1"/>
</dbReference>
<feature type="domain" description="Cupin type-2" evidence="1">
    <location>
        <begin position="40"/>
        <end position="105"/>
    </location>
</feature>
<dbReference type="Pfam" id="PF07883">
    <property type="entry name" value="Cupin_2"/>
    <property type="match status" value="1"/>
</dbReference>
<dbReference type="AlphaFoldDB" id="A0A6M6JKF8"/>
<dbReference type="InterPro" id="IPR053146">
    <property type="entry name" value="QDO-like"/>
</dbReference>
<evidence type="ECO:0000313" key="3">
    <source>
        <dbReference type="Proteomes" id="UP000505377"/>
    </source>
</evidence>
<dbReference type="InterPro" id="IPR014710">
    <property type="entry name" value="RmlC-like_jellyroll"/>
</dbReference>
<dbReference type="Gene3D" id="2.60.120.10">
    <property type="entry name" value="Jelly Rolls"/>
    <property type="match status" value="1"/>
</dbReference>